<dbReference type="InterPro" id="IPR002477">
    <property type="entry name" value="Peptidoglycan-bd-like"/>
</dbReference>
<evidence type="ECO:0000259" key="2">
    <source>
        <dbReference type="Pfam" id="PF01471"/>
    </source>
</evidence>
<name>A0ABR8PNG9_9CLOT</name>
<sequence>MKKMNKTKIKTLCAGVLATVLLSSTSAFAANDTSTTTKTAASATTKYMYDPSFMYRQYYDGTVYATNVHLENPVTYNGKSYTAISITMSDNSHVGTFVESLVDYNHKNDYIPIASLQILLNHYGYNLHVTGILDTNTFNALSDFQSKHPDCGAINGVCGEKTWKTLVNNF</sequence>
<dbReference type="Proteomes" id="UP000627781">
    <property type="component" value="Unassembled WGS sequence"/>
</dbReference>
<organism evidence="3 4">
    <name type="scientific">Clostridium cibarium</name>
    <dbReference type="NCBI Taxonomy" id="2762247"/>
    <lineage>
        <taxon>Bacteria</taxon>
        <taxon>Bacillati</taxon>
        <taxon>Bacillota</taxon>
        <taxon>Clostridia</taxon>
        <taxon>Eubacteriales</taxon>
        <taxon>Clostridiaceae</taxon>
        <taxon>Clostridium</taxon>
    </lineage>
</organism>
<gene>
    <name evidence="3" type="ORF">H9661_00010</name>
</gene>
<dbReference type="InterPro" id="IPR036365">
    <property type="entry name" value="PGBD-like_sf"/>
</dbReference>
<feature type="domain" description="Peptidoglycan binding-like" evidence="2">
    <location>
        <begin position="114"/>
        <end position="166"/>
    </location>
</feature>
<comment type="caution">
    <text evidence="3">The sequence shown here is derived from an EMBL/GenBank/DDBJ whole genome shotgun (WGS) entry which is preliminary data.</text>
</comment>
<proteinExistence type="predicted"/>
<dbReference type="RefSeq" id="WP_191767383.1">
    <property type="nucleotide sequence ID" value="NZ_JACSRA010000001.1"/>
</dbReference>
<evidence type="ECO:0000313" key="4">
    <source>
        <dbReference type="Proteomes" id="UP000627781"/>
    </source>
</evidence>
<dbReference type="EMBL" id="JACSRA010000001">
    <property type="protein sequence ID" value="MBD7909724.1"/>
    <property type="molecule type" value="Genomic_DNA"/>
</dbReference>
<evidence type="ECO:0000256" key="1">
    <source>
        <dbReference type="SAM" id="SignalP"/>
    </source>
</evidence>
<dbReference type="SUPFAM" id="SSF47090">
    <property type="entry name" value="PGBD-like"/>
    <property type="match status" value="1"/>
</dbReference>
<keyword evidence="1" id="KW-0732">Signal</keyword>
<dbReference type="Gene3D" id="1.10.101.10">
    <property type="entry name" value="PGBD-like superfamily/PGBD"/>
    <property type="match status" value="1"/>
</dbReference>
<protein>
    <submittedName>
        <fullName evidence="3">Peptidoglycan-binding protein</fullName>
    </submittedName>
</protein>
<dbReference type="Pfam" id="PF01471">
    <property type="entry name" value="PG_binding_1"/>
    <property type="match status" value="1"/>
</dbReference>
<feature type="chain" id="PRO_5045952243" evidence="1">
    <location>
        <begin position="30"/>
        <end position="170"/>
    </location>
</feature>
<accession>A0ABR8PNG9</accession>
<evidence type="ECO:0000313" key="3">
    <source>
        <dbReference type="EMBL" id="MBD7909724.1"/>
    </source>
</evidence>
<keyword evidence="4" id="KW-1185">Reference proteome</keyword>
<dbReference type="InterPro" id="IPR036366">
    <property type="entry name" value="PGBDSf"/>
</dbReference>
<reference evidence="3 4" key="1">
    <citation type="submission" date="2020-08" db="EMBL/GenBank/DDBJ databases">
        <title>A Genomic Blueprint of the Chicken Gut Microbiome.</title>
        <authorList>
            <person name="Gilroy R."/>
            <person name="Ravi A."/>
            <person name="Getino M."/>
            <person name="Pursley I."/>
            <person name="Horton D.L."/>
            <person name="Alikhan N.-F."/>
            <person name="Baker D."/>
            <person name="Gharbi K."/>
            <person name="Hall N."/>
            <person name="Watson M."/>
            <person name="Adriaenssens E.M."/>
            <person name="Foster-Nyarko E."/>
            <person name="Jarju S."/>
            <person name="Secka A."/>
            <person name="Antonio M."/>
            <person name="Oren A."/>
            <person name="Chaudhuri R."/>
            <person name="La Ragione R.M."/>
            <person name="Hildebrand F."/>
            <person name="Pallen M.J."/>
        </authorList>
    </citation>
    <scope>NUCLEOTIDE SEQUENCE [LARGE SCALE GENOMIC DNA]</scope>
    <source>
        <strain evidence="3 4">Sa3CVN1</strain>
    </source>
</reference>
<feature type="signal peptide" evidence="1">
    <location>
        <begin position="1"/>
        <end position="29"/>
    </location>
</feature>